<evidence type="ECO:0000313" key="2">
    <source>
        <dbReference type="Proteomes" id="UP000298061"/>
    </source>
</evidence>
<name>A0A4Y9ZUG2_9AGAM</name>
<reference evidence="1 2" key="1">
    <citation type="submission" date="2019-02" db="EMBL/GenBank/DDBJ databases">
        <title>Genome sequencing of the rare red list fungi Hericium alpestre (H. flagellum).</title>
        <authorList>
            <person name="Buettner E."/>
            <person name="Kellner H."/>
        </authorList>
    </citation>
    <scope>NUCLEOTIDE SEQUENCE [LARGE SCALE GENOMIC DNA]</scope>
    <source>
        <strain evidence="1 2">DSM 108284</strain>
    </source>
</reference>
<dbReference type="EMBL" id="SFCI01000722">
    <property type="protein sequence ID" value="TFY78235.1"/>
    <property type="molecule type" value="Genomic_DNA"/>
</dbReference>
<dbReference type="AlphaFoldDB" id="A0A4Y9ZUG2"/>
<accession>A0A4Y9ZUG2</accession>
<dbReference type="Proteomes" id="UP000298061">
    <property type="component" value="Unassembled WGS sequence"/>
</dbReference>
<sequence>MSDLYLLLRPVRDILDQWLETHDSVHPFTDHTFDKADYVFSNKENYDFKKVNEMGPVVKFSARVEAVPGLEFHPTKLTIVRRLSNFEAEDNLVFEVKWEGATRVLKVNRQTVDDELDGEDRYLTELNTYNYFLQSGLYTTGVGVVPHPYGYVHIWGRQHAGWARTGIHWPYDSWLKQFTYPAEYLRGILLEHVPDVRLPVKQFTVQNIYDLLDTFTLQALCIEI</sequence>
<organism evidence="1 2">
    <name type="scientific">Hericium alpestre</name>
    <dbReference type="NCBI Taxonomy" id="135208"/>
    <lineage>
        <taxon>Eukaryota</taxon>
        <taxon>Fungi</taxon>
        <taxon>Dikarya</taxon>
        <taxon>Basidiomycota</taxon>
        <taxon>Agaricomycotina</taxon>
        <taxon>Agaricomycetes</taxon>
        <taxon>Russulales</taxon>
        <taxon>Hericiaceae</taxon>
        <taxon>Hericium</taxon>
    </lineage>
</organism>
<protein>
    <submittedName>
        <fullName evidence="1">Uncharacterized protein</fullName>
    </submittedName>
</protein>
<evidence type="ECO:0000313" key="1">
    <source>
        <dbReference type="EMBL" id="TFY78235.1"/>
    </source>
</evidence>
<keyword evidence="2" id="KW-1185">Reference proteome</keyword>
<comment type="caution">
    <text evidence="1">The sequence shown here is derived from an EMBL/GenBank/DDBJ whole genome shotgun (WGS) entry which is preliminary data.</text>
</comment>
<proteinExistence type="predicted"/>
<gene>
    <name evidence="1" type="ORF">EWM64_g5779</name>
</gene>